<dbReference type="Proteomes" id="UP000306340">
    <property type="component" value="Unassembled WGS sequence"/>
</dbReference>
<evidence type="ECO:0000256" key="4">
    <source>
        <dbReference type="ARBA" id="ARBA00023136"/>
    </source>
</evidence>
<dbReference type="SUPFAM" id="SSF74653">
    <property type="entry name" value="TolA/TonB C-terminal domain"/>
    <property type="match status" value="1"/>
</dbReference>
<dbReference type="GO" id="GO:0055085">
    <property type="term" value="P:transmembrane transport"/>
    <property type="evidence" value="ECO:0007669"/>
    <property type="project" value="InterPro"/>
</dbReference>
<dbReference type="AlphaFoldDB" id="A0A4U0YZL5"/>
<proteinExistence type="predicted"/>
<dbReference type="RefSeq" id="WP_136794314.1">
    <property type="nucleotide sequence ID" value="NZ_SWAU01000323.1"/>
</dbReference>
<dbReference type="Pfam" id="PF13103">
    <property type="entry name" value="TonB_2"/>
    <property type="match status" value="1"/>
</dbReference>
<evidence type="ECO:0000256" key="2">
    <source>
        <dbReference type="ARBA" id="ARBA00022692"/>
    </source>
</evidence>
<protein>
    <submittedName>
        <fullName evidence="6">Energy transducer TonB</fullName>
    </submittedName>
</protein>
<evidence type="ECO:0000313" key="6">
    <source>
        <dbReference type="EMBL" id="TKA94583.1"/>
    </source>
</evidence>
<name>A0A4U0YZL5_9RHOB</name>
<dbReference type="InterPro" id="IPR006260">
    <property type="entry name" value="TonB/TolA_C"/>
</dbReference>
<feature type="domain" description="TonB C-terminal" evidence="5">
    <location>
        <begin position="15"/>
        <end position="104"/>
    </location>
</feature>
<dbReference type="InterPro" id="IPR037682">
    <property type="entry name" value="TonB_C"/>
</dbReference>
<accession>A0A4U0YZL5</accession>
<sequence length="104" mass="10925">TQSQGQAALPQGRLDDLAARWGNQIRSKIQRYARAPRGKRGSIVVRLEVARSGALMSAGIVRSSGDPSLDAAVVKAVQSARSFAAAPAQLPGASHSFSLPIDFQ</sequence>
<evidence type="ECO:0000313" key="7">
    <source>
        <dbReference type="Proteomes" id="UP000306340"/>
    </source>
</evidence>
<evidence type="ECO:0000259" key="5">
    <source>
        <dbReference type="PROSITE" id="PS52015"/>
    </source>
</evidence>
<feature type="non-terminal residue" evidence="6">
    <location>
        <position position="1"/>
    </location>
</feature>
<gene>
    <name evidence="6" type="ORF">FAZ78_21590</name>
</gene>
<evidence type="ECO:0000256" key="3">
    <source>
        <dbReference type="ARBA" id="ARBA00022989"/>
    </source>
</evidence>
<comment type="subcellular location">
    <subcellularLocation>
        <location evidence="1">Membrane</location>
        <topology evidence="1">Single-pass membrane protein</topology>
    </subcellularLocation>
</comment>
<keyword evidence="3" id="KW-1133">Transmembrane helix</keyword>
<dbReference type="NCBIfam" id="TIGR01352">
    <property type="entry name" value="tonB_Cterm"/>
    <property type="match status" value="1"/>
</dbReference>
<dbReference type="EMBL" id="SWAU01000323">
    <property type="protein sequence ID" value="TKA94583.1"/>
    <property type="molecule type" value="Genomic_DNA"/>
</dbReference>
<comment type="caution">
    <text evidence="6">The sequence shown here is derived from an EMBL/GenBank/DDBJ whole genome shotgun (WGS) entry which is preliminary data.</text>
</comment>
<dbReference type="Gene3D" id="3.30.1150.10">
    <property type="match status" value="1"/>
</dbReference>
<dbReference type="GO" id="GO:0016020">
    <property type="term" value="C:membrane"/>
    <property type="evidence" value="ECO:0007669"/>
    <property type="project" value="UniProtKB-SubCell"/>
</dbReference>
<dbReference type="PROSITE" id="PS52015">
    <property type="entry name" value="TONB_CTD"/>
    <property type="match status" value="1"/>
</dbReference>
<organism evidence="6 7">
    <name type="scientific">Cereibacter changlensis</name>
    <dbReference type="NCBI Taxonomy" id="402884"/>
    <lineage>
        <taxon>Bacteria</taxon>
        <taxon>Pseudomonadati</taxon>
        <taxon>Pseudomonadota</taxon>
        <taxon>Alphaproteobacteria</taxon>
        <taxon>Rhodobacterales</taxon>
        <taxon>Paracoccaceae</taxon>
        <taxon>Cereibacter</taxon>
    </lineage>
</organism>
<evidence type="ECO:0000256" key="1">
    <source>
        <dbReference type="ARBA" id="ARBA00004167"/>
    </source>
</evidence>
<keyword evidence="2" id="KW-0812">Transmembrane</keyword>
<keyword evidence="4" id="KW-0472">Membrane</keyword>
<reference evidence="6 7" key="1">
    <citation type="submission" date="2019-04" db="EMBL/GenBank/DDBJ databases">
        <title>Crypto-aerobic microbial life in anoxic (sulfidic) marine sediments.</title>
        <authorList>
            <person name="Bhattacharya S."/>
            <person name="Roy C."/>
            <person name="Mondal N."/>
            <person name="Sarkar J."/>
            <person name="Mandal S."/>
            <person name="Rameez M.J."/>
            <person name="Ghosh W."/>
        </authorList>
    </citation>
    <scope>NUCLEOTIDE SEQUENCE [LARGE SCALE GENOMIC DNA]</scope>
    <source>
        <strain evidence="6 7">SBBC</strain>
    </source>
</reference>